<comment type="caution">
    <text evidence="1">The sequence shown here is derived from an EMBL/GenBank/DDBJ whole genome shotgun (WGS) entry which is preliminary data.</text>
</comment>
<dbReference type="EMBL" id="BMAT01012988">
    <property type="protein sequence ID" value="GFS03308.1"/>
    <property type="molecule type" value="Genomic_DNA"/>
</dbReference>
<accession>A0AAV4I153</accession>
<name>A0AAV4I153_9GAST</name>
<sequence length="149" mass="17107">MRDFFVSCSYPLEILDDAWNRVYNISRTDALIPRPEQSSQRTKLIMTYTLIIWSLARFARLTSTISVFFKLTPMLVRFLMSLLLLCSEERKTFATCWFAVGSLRLMTQEPDLAGDIGVKLVLMCHNLVKSTRLVVFSRLLTHLPALVAT</sequence>
<evidence type="ECO:0000313" key="1">
    <source>
        <dbReference type="EMBL" id="GFS03308.1"/>
    </source>
</evidence>
<reference evidence="1 2" key="1">
    <citation type="journal article" date="2021" name="Elife">
        <title>Chloroplast acquisition without the gene transfer in kleptoplastic sea slugs, Plakobranchus ocellatus.</title>
        <authorList>
            <person name="Maeda T."/>
            <person name="Takahashi S."/>
            <person name="Yoshida T."/>
            <person name="Shimamura S."/>
            <person name="Takaki Y."/>
            <person name="Nagai Y."/>
            <person name="Toyoda A."/>
            <person name="Suzuki Y."/>
            <person name="Arimoto A."/>
            <person name="Ishii H."/>
            <person name="Satoh N."/>
            <person name="Nishiyama T."/>
            <person name="Hasebe M."/>
            <person name="Maruyama T."/>
            <person name="Minagawa J."/>
            <person name="Obokata J."/>
            <person name="Shigenobu S."/>
        </authorList>
    </citation>
    <scope>NUCLEOTIDE SEQUENCE [LARGE SCALE GENOMIC DNA]</scope>
</reference>
<gene>
    <name evidence="1" type="ORF">ElyMa_006467400</name>
</gene>
<dbReference type="Proteomes" id="UP000762676">
    <property type="component" value="Unassembled WGS sequence"/>
</dbReference>
<organism evidence="1 2">
    <name type="scientific">Elysia marginata</name>
    <dbReference type="NCBI Taxonomy" id="1093978"/>
    <lineage>
        <taxon>Eukaryota</taxon>
        <taxon>Metazoa</taxon>
        <taxon>Spiralia</taxon>
        <taxon>Lophotrochozoa</taxon>
        <taxon>Mollusca</taxon>
        <taxon>Gastropoda</taxon>
        <taxon>Heterobranchia</taxon>
        <taxon>Euthyneura</taxon>
        <taxon>Panpulmonata</taxon>
        <taxon>Sacoglossa</taxon>
        <taxon>Placobranchoidea</taxon>
        <taxon>Plakobranchidae</taxon>
        <taxon>Elysia</taxon>
    </lineage>
</organism>
<proteinExistence type="predicted"/>
<keyword evidence="2" id="KW-1185">Reference proteome</keyword>
<protein>
    <submittedName>
        <fullName evidence="1">Uncharacterized protein</fullName>
    </submittedName>
</protein>
<evidence type="ECO:0000313" key="2">
    <source>
        <dbReference type="Proteomes" id="UP000762676"/>
    </source>
</evidence>
<dbReference type="AlphaFoldDB" id="A0AAV4I153"/>